<proteinExistence type="predicted"/>
<evidence type="ECO:0000313" key="1">
    <source>
        <dbReference type="EMBL" id="MBA4616227.1"/>
    </source>
</evidence>
<dbReference type="AlphaFoldDB" id="A0A7C9CGD3"/>
<reference evidence="1" key="1">
    <citation type="journal article" date="2013" name="J. Plant Res.">
        <title>Effect of fungi and light on seed germination of three Opuntia species from semiarid lands of central Mexico.</title>
        <authorList>
            <person name="Delgado-Sanchez P."/>
            <person name="Jimenez-Bremont J.F."/>
            <person name="Guerrero-Gonzalez Mde L."/>
            <person name="Flores J."/>
        </authorList>
    </citation>
    <scope>NUCLEOTIDE SEQUENCE</scope>
    <source>
        <tissue evidence="1">Cladode</tissue>
    </source>
</reference>
<organism evidence="1">
    <name type="scientific">Opuntia streptacantha</name>
    <name type="common">Prickly pear cactus</name>
    <name type="synonym">Opuntia cardona</name>
    <dbReference type="NCBI Taxonomy" id="393608"/>
    <lineage>
        <taxon>Eukaryota</taxon>
        <taxon>Viridiplantae</taxon>
        <taxon>Streptophyta</taxon>
        <taxon>Embryophyta</taxon>
        <taxon>Tracheophyta</taxon>
        <taxon>Spermatophyta</taxon>
        <taxon>Magnoliopsida</taxon>
        <taxon>eudicotyledons</taxon>
        <taxon>Gunneridae</taxon>
        <taxon>Pentapetalae</taxon>
        <taxon>Caryophyllales</taxon>
        <taxon>Cactineae</taxon>
        <taxon>Cactaceae</taxon>
        <taxon>Opuntioideae</taxon>
        <taxon>Opuntia</taxon>
    </lineage>
</organism>
<protein>
    <submittedName>
        <fullName evidence="1">Uncharacterized protein</fullName>
    </submittedName>
</protein>
<sequence length="136" mass="15002">MAVTRANANPPRMTSPPAMLGRCLLTRLMCVVVPPSPRLDDQPAAGAGAGALAEVSNGGFEIFLSVKKSILDRAAMLEIWINNNNKDTAKNLISPILRQKKGKKLLHLIVQFWLLYCAEKIMQMFLKKKGRPGVYI</sequence>
<dbReference type="EMBL" id="GISG01010633">
    <property type="protein sequence ID" value="MBA4616227.1"/>
    <property type="molecule type" value="Transcribed_RNA"/>
</dbReference>
<accession>A0A7C9CGD3</accession>
<reference evidence="1" key="2">
    <citation type="submission" date="2020-07" db="EMBL/GenBank/DDBJ databases">
        <authorList>
            <person name="Vera ALvarez R."/>
            <person name="Arias-Moreno D.M."/>
            <person name="Jimenez-Jacinto V."/>
            <person name="Jimenez-Bremont J.F."/>
            <person name="Swaminathan K."/>
            <person name="Moose S.P."/>
            <person name="Guerrero-Gonzalez M.L."/>
            <person name="Marino-Ramirez L."/>
            <person name="Landsman D."/>
            <person name="Rodriguez-Kessler M."/>
            <person name="Delgado-Sanchez P."/>
        </authorList>
    </citation>
    <scope>NUCLEOTIDE SEQUENCE</scope>
    <source>
        <tissue evidence="1">Cladode</tissue>
    </source>
</reference>
<name>A0A7C9CGD3_OPUST</name>